<name>T0R7T6_SAPDV</name>
<protein>
    <recommendedName>
        <fullName evidence="1">PDZ domain-containing protein</fullName>
    </recommendedName>
</protein>
<dbReference type="PROSITE" id="PS50106">
    <property type="entry name" value="PDZ"/>
    <property type="match status" value="1"/>
</dbReference>
<dbReference type="GeneID" id="19940980"/>
<dbReference type="OMA" id="NIHLECP"/>
<dbReference type="Gene3D" id="2.30.42.10">
    <property type="match status" value="1"/>
</dbReference>
<evidence type="ECO:0000259" key="1">
    <source>
        <dbReference type="PROSITE" id="PS50106"/>
    </source>
</evidence>
<organism evidence="2 3">
    <name type="scientific">Saprolegnia diclina (strain VS20)</name>
    <dbReference type="NCBI Taxonomy" id="1156394"/>
    <lineage>
        <taxon>Eukaryota</taxon>
        <taxon>Sar</taxon>
        <taxon>Stramenopiles</taxon>
        <taxon>Oomycota</taxon>
        <taxon>Saprolegniomycetes</taxon>
        <taxon>Saprolegniales</taxon>
        <taxon>Saprolegniaceae</taxon>
        <taxon>Saprolegnia</taxon>
    </lineage>
</organism>
<dbReference type="InParanoid" id="T0R7T6"/>
<dbReference type="EMBL" id="JH767132">
    <property type="protein sequence ID" value="EQC42520.1"/>
    <property type="molecule type" value="Genomic_DNA"/>
</dbReference>
<dbReference type="Proteomes" id="UP000030762">
    <property type="component" value="Unassembled WGS sequence"/>
</dbReference>
<feature type="domain" description="PDZ" evidence="1">
    <location>
        <begin position="5"/>
        <end position="70"/>
    </location>
</feature>
<evidence type="ECO:0000313" key="3">
    <source>
        <dbReference type="Proteomes" id="UP000030762"/>
    </source>
</evidence>
<reference evidence="2 3" key="1">
    <citation type="submission" date="2012-04" db="EMBL/GenBank/DDBJ databases">
        <title>The Genome Sequence of Saprolegnia declina VS20.</title>
        <authorList>
            <consortium name="The Broad Institute Genome Sequencing Platform"/>
            <person name="Russ C."/>
            <person name="Nusbaum C."/>
            <person name="Tyler B."/>
            <person name="van West P."/>
            <person name="Dieguez-Uribeondo J."/>
            <person name="de Bruijn I."/>
            <person name="Tripathy S."/>
            <person name="Jiang R."/>
            <person name="Young S.K."/>
            <person name="Zeng Q."/>
            <person name="Gargeya S."/>
            <person name="Fitzgerald M."/>
            <person name="Haas B."/>
            <person name="Abouelleil A."/>
            <person name="Alvarado L."/>
            <person name="Arachchi H.M."/>
            <person name="Berlin A."/>
            <person name="Chapman S.B."/>
            <person name="Goldberg J."/>
            <person name="Griggs A."/>
            <person name="Gujja S."/>
            <person name="Hansen M."/>
            <person name="Howarth C."/>
            <person name="Imamovic A."/>
            <person name="Larimer J."/>
            <person name="McCowen C."/>
            <person name="Montmayeur A."/>
            <person name="Murphy C."/>
            <person name="Neiman D."/>
            <person name="Pearson M."/>
            <person name="Priest M."/>
            <person name="Roberts A."/>
            <person name="Saif S."/>
            <person name="Shea T."/>
            <person name="Sisk P."/>
            <person name="Sykes S."/>
            <person name="Wortman J."/>
            <person name="Nusbaum C."/>
            <person name="Birren B."/>
        </authorList>
    </citation>
    <scope>NUCLEOTIDE SEQUENCE [LARGE SCALE GENOMIC DNA]</scope>
    <source>
        <strain evidence="2 3">VS20</strain>
    </source>
</reference>
<dbReference type="RefSeq" id="XP_008603943.1">
    <property type="nucleotide sequence ID" value="XM_008605721.1"/>
</dbReference>
<dbReference type="CDD" id="cd00136">
    <property type="entry name" value="PDZ_canonical"/>
    <property type="match status" value="1"/>
</dbReference>
<dbReference type="SMART" id="SM00228">
    <property type="entry name" value="PDZ"/>
    <property type="match status" value="2"/>
</dbReference>
<proteinExistence type="predicted"/>
<dbReference type="VEuPathDB" id="FungiDB:SDRG_00253"/>
<dbReference type="AlphaFoldDB" id="T0R7T6"/>
<accession>T0R7T6</accession>
<evidence type="ECO:0000313" key="2">
    <source>
        <dbReference type="EMBL" id="EQC42520.1"/>
    </source>
</evidence>
<keyword evidence="3" id="KW-1185">Reference proteome</keyword>
<sequence length="223" mass="24299">MLRPNIHLECPPSAQLGIQLVGSADGGIVLSYVDEKGLAFHHGVREMDFLININGCSVIGTTAYDAMASIIAFRDERKVAFTLDFMSATTCKSHGASSVELETRLPKVLYDVIWTVFDGDFNFTLGRVGHNVLAVRNLVLDARKTAIGGHHMRNGDVLLRVNGVEVSPRTTSEAWARKPVVLRFRRPLLSDKAEAAANMMDAIKDFQALISQCSLGDEADAAV</sequence>
<dbReference type="SUPFAM" id="SSF50156">
    <property type="entry name" value="PDZ domain-like"/>
    <property type="match status" value="1"/>
</dbReference>
<gene>
    <name evidence="2" type="ORF">SDRG_00253</name>
</gene>
<dbReference type="OrthoDB" id="64867at2759"/>
<dbReference type="InterPro" id="IPR001478">
    <property type="entry name" value="PDZ"/>
</dbReference>
<dbReference type="InterPro" id="IPR036034">
    <property type="entry name" value="PDZ_sf"/>
</dbReference>